<dbReference type="InterPro" id="IPR057326">
    <property type="entry name" value="KR_dom"/>
</dbReference>
<evidence type="ECO:0000256" key="1">
    <source>
        <dbReference type="ARBA" id="ARBA00006484"/>
    </source>
</evidence>
<gene>
    <name evidence="4" type="ORF">KSB_66280</name>
</gene>
<dbReference type="Pfam" id="PF00106">
    <property type="entry name" value="adh_short"/>
    <property type="match status" value="1"/>
</dbReference>
<name>A0ABQ3UZD2_9CHLR</name>
<dbReference type="SMART" id="SM00822">
    <property type="entry name" value="PKS_KR"/>
    <property type="match status" value="1"/>
</dbReference>
<keyword evidence="5" id="KW-1185">Reference proteome</keyword>
<protein>
    <recommendedName>
        <fullName evidence="3">Ketoreductase domain-containing protein</fullName>
    </recommendedName>
</protein>
<evidence type="ECO:0000313" key="5">
    <source>
        <dbReference type="Proteomes" id="UP000654345"/>
    </source>
</evidence>
<dbReference type="InterPro" id="IPR036291">
    <property type="entry name" value="NAD(P)-bd_dom_sf"/>
</dbReference>
<dbReference type="SUPFAM" id="SSF51735">
    <property type="entry name" value="NAD(P)-binding Rossmann-fold domains"/>
    <property type="match status" value="1"/>
</dbReference>
<sequence>MRLKKKVALITGATGGMGRAEAKLFAKEGAFVVIAARKEELGKKLVDDIMEDGGTALFVQLDVSEQEQWAEAVKQVKEQFGALHILVNNAGTNAPALLPKVDMDIWNKVFATNVTGTLLGIETCAPLMRASGGGSIVNIGSIGGMTANFSTAYSSSKWALRGVSGSAAYNLAG</sequence>
<dbReference type="Proteomes" id="UP000654345">
    <property type="component" value="Unassembled WGS sequence"/>
</dbReference>
<dbReference type="PANTHER" id="PTHR44196:SF1">
    <property type="entry name" value="DEHYDROGENASE_REDUCTASE SDR FAMILY MEMBER 7B"/>
    <property type="match status" value="1"/>
</dbReference>
<evidence type="ECO:0000259" key="3">
    <source>
        <dbReference type="SMART" id="SM00822"/>
    </source>
</evidence>
<dbReference type="PANTHER" id="PTHR44196">
    <property type="entry name" value="DEHYDROGENASE/REDUCTASE SDR FAMILY MEMBER 7B"/>
    <property type="match status" value="1"/>
</dbReference>
<dbReference type="EMBL" id="BNJG01000002">
    <property type="protein sequence ID" value="GHO58153.1"/>
    <property type="molecule type" value="Genomic_DNA"/>
</dbReference>
<evidence type="ECO:0000256" key="2">
    <source>
        <dbReference type="ARBA" id="ARBA00023002"/>
    </source>
</evidence>
<evidence type="ECO:0000313" key="4">
    <source>
        <dbReference type="EMBL" id="GHO58153.1"/>
    </source>
</evidence>
<comment type="caution">
    <text evidence="4">The sequence shown here is derived from an EMBL/GenBank/DDBJ whole genome shotgun (WGS) entry which is preliminary data.</text>
</comment>
<comment type="similarity">
    <text evidence="1">Belongs to the short-chain dehydrogenases/reductases (SDR) family.</text>
</comment>
<keyword evidence="2" id="KW-0560">Oxidoreductase</keyword>
<feature type="domain" description="Ketoreductase" evidence="3">
    <location>
        <begin position="6"/>
        <end position="145"/>
    </location>
</feature>
<accession>A0ABQ3UZD2</accession>
<reference evidence="4 5" key="1">
    <citation type="journal article" date="2021" name="Int. J. Syst. Evol. Microbiol.">
        <title>Reticulibacter mediterranei gen. nov., sp. nov., within the new family Reticulibacteraceae fam. nov., and Ktedonospora formicarum gen. nov., sp. nov., Ktedonobacter robiniae sp. nov., Dictyobacter formicarum sp. nov. and Dictyobacter arantiisoli sp. nov., belonging to the class Ktedonobacteria.</title>
        <authorList>
            <person name="Yabe S."/>
            <person name="Zheng Y."/>
            <person name="Wang C.M."/>
            <person name="Sakai Y."/>
            <person name="Abe K."/>
            <person name="Yokota A."/>
            <person name="Donadio S."/>
            <person name="Cavaletti L."/>
            <person name="Monciardini P."/>
        </authorList>
    </citation>
    <scope>NUCLEOTIDE SEQUENCE [LARGE SCALE GENOMIC DNA]</scope>
    <source>
        <strain evidence="4 5">SOSP1-30</strain>
    </source>
</reference>
<proteinExistence type="inferred from homology"/>
<dbReference type="InterPro" id="IPR002347">
    <property type="entry name" value="SDR_fam"/>
</dbReference>
<dbReference type="PRINTS" id="PR00080">
    <property type="entry name" value="SDRFAMILY"/>
</dbReference>
<dbReference type="PRINTS" id="PR00081">
    <property type="entry name" value="GDHRDH"/>
</dbReference>
<dbReference type="Gene3D" id="3.40.50.720">
    <property type="entry name" value="NAD(P)-binding Rossmann-like Domain"/>
    <property type="match status" value="1"/>
</dbReference>
<organism evidence="4 5">
    <name type="scientific">Ktedonobacter robiniae</name>
    <dbReference type="NCBI Taxonomy" id="2778365"/>
    <lineage>
        <taxon>Bacteria</taxon>
        <taxon>Bacillati</taxon>
        <taxon>Chloroflexota</taxon>
        <taxon>Ktedonobacteria</taxon>
        <taxon>Ktedonobacterales</taxon>
        <taxon>Ktedonobacteraceae</taxon>
        <taxon>Ktedonobacter</taxon>
    </lineage>
</organism>
<dbReference type="CDD" id="cd05233">
    <property type="entry name" value="SDR_c"/>
    <property type="match status" value="1"/>
</dbReference>